<evidence type="ECO:0000313" key="3">
    <source>
        <dbReference type="Proteomes" id="UP000218334"/>
    </source>
</evidence>
<gene>
    <name evidence="2" type="ORF">ARMSODRAFT_958316</name>
</gene>
<reference evidence="3" key="1">
    <citation type="journal article" date="2017" name="Nat. Ecol. Evol.">
        <title>Genome expansion and lineage-specific genetic innovations in the forest pathogenic fungi Armillaria.</title>
        <authorList>
            <person name="Sipos G."/>
            <person name="Prasanna A.N."/>
            <person name="Walter M.C."/>
            <person name="O'Connor E."/>
            <person name="Balint B."/>
            <person name="Krizsan K."/>
            <person name="Kiss B."/>
            <person name="Hess J."/>
            <person name="Varga T."/>
            <person name="Slot J."/>
            <person name="Riley R."/>
            <person name="Boka B."/>
            <person name="Rigling D."/>
            <person name="Barry K."/>
            <person name="Lee J."/>
            <person name="Mihaltcheva S."/>
            <person name="LaButti K."/>
            <person name="Lipzen A."/>
            <person name="Waldron R."/>
            <person name="Moloney N.M."/>
            <person name="Sperisen C."/>
            <person name="Kredics L."/>
            <person name="Vagvoelgyi C."/>
            <person name="Patrignani A."/>
            <person name="Fitzpatrick D."/>
            <person name="Nagy I."/>
            <person name="Doyle S."/>
            <person name="Anderson J.B."/>
            <person name="Grigoriev I.V."/>
            <person name="Gueldener U."/>
            <person name="Muensterkoetter M."/>
            <person name="Nagy L.G."/>
        </authorList>
    </citation>
    <scope>NUCLEOTIDE SEQUENCE [LARGE SCALE GENOMIC DNA]</scope>
    <source>
        <strain evidence="3">28-4</strain>
    </source>
</reference>
<keyword evidence="3" id="KW-1185">Reference proteome</keyword>
<dbReference type="Proteomes" id="UP000218334">
    <property type="component" value="Unassembled WGS sequence"/>
</dbReference>
<dbReference type="STRING" id="1076256.A0A2H3BYR7"/>
<evidence type="ECO:0000256" key="1">
    <source>
        <dbReference type="SAM" id="Phobius"/>
    </source>
</evidence>
<name>A0A2H3BYR7_9AGAR</name>
<proteinExistence type="predicted"/>
<accession>A0A2H3BYR7</accession>
<sequence>MNPSCDASLSRCDRLVQSFFVTAVPATLLYLLSPILTVVVVALLATIQDSWGFWVLGMLIVARTINVIIARRRSKDSEEWKGAPEDGDGDLLILLSQDRWVRLQGSLHDIKTVTAGEWLRDRSTVESFFVALATLLVYITAALAGNASTMGSLLIACLLLCSAALLGLCNSWTGCLQMCECIVRKEGMSNRYKRKLDMVDDLIRVSEKNKWAYVMALKRHDRRDASVG</sequence>
<protein>
    <submittedName>
        <fullName evidence="2">Uncharacterized protein</fullName>
    </submittedName>
</protein>
<dbReference type="AlphaFoldDB" id="A0A2H3BYR7"/>
<evidence type="ECO:0000313" key="2">
    <source>
        <dbReference type="EMBL" id="PBK68176.1"/>
    </source>
</evidence>
<feature type="transmembrane region" description="Helical" evidence="1">
    <location>
        <begin position="128"/>
        <end position="147"/>
    </location>
</feature>
<feature type="transmembrane region" description="Helical" evidence="1">
    <location>
        <begin position="20"/>
        <end position="45"/>
    </location>
</feature>
<dbReference type="EMBL" id="KZ293433">
    <property type="protein sequence ID" value="PBK68176.1"/>
    <property type="molecule type" value="Genomic_DNA"/>
</dbReference>
<keyword evidence="1" id="KW-0472">Membrane</keyword>
<feature type="transmembrane region" description="Helical" evidence="1">
    <location>
        <begin position="153"/>
        <end position="175"/>
    </location>
</feature>
<keyword evidence="1" id="KW-0812">Transmembrane</keyword>
<keyword evidence="1" id="KW-1133">Transmembrane helix</keyword>
<feature type="transmembrane region" description="Helical" evidence="1">
    <location>
        <begin position="51"/>
        <end position="69"/>
    </location>
</feature>
<organism evidence="2 3">
    <name type="scientific">Armillaria solidipes</name>
    <dbReference type="NCBI Taxonomy" id="1076256"/>
    <lineage>
        <taxon>Eukaryota</taxon>
        <taxon>Fungi</taxon>
        <taxon>Dikarya</taxon>
        <taxon>Basidiomycota</taxon>
        <taxon>Agaricomycotina</taxon>
        <taxon>Agaricomycetes</taxon>
        <taxon>Agaricomycetidae</taxon>
        <taxon>Agaricales</taxon>
        <taxon>Marasmiineae</taxon>
        <taxon>Physalacriaceae</taxon>
        <taxon>Armillaria</taxon>
    </lineage>
</organism>